<dbReference type="EMBL" id="PPXF01000045">
    <property type="protein sequence ID" value="POH64700.1"/>
    <property type="molecule type" value="Genomic_DNA"/>
</dbReference>
<proteinExistence type="predicted"/>
<gene>
    <name evidence="1" type="ORF">C3B59_09690</name>
</gene>
<dbReference type="OrthoDB" id="5078703at2"/>
<name>A0A2S3ZE29_9MICO</name>
<accession>A0A2S3ZE29</accession>
<dbReference type="Proteomes" id="UP000237104">
    <property type="component" value="Unassembled WGS sequence"/>
</dbReference>
<evidence type="ECO:0000313" key="1">
    <source>
        <dbReference type="EMBL" id="POH64700.1"/>
    </source>
</evidence>
<reference evidence="1 2" key="1">
    <citation type="submission" date="2018-01" db="EMBL/GenBank/DDBJ databases">
        <title>Cryobacterium sp. nov., from glaciers in China.</title>
        <authorList>
            <person name="Liu Q."/>
            <person name="Xin Y.-H."/>
        </authorList>
    </citation>
    <scope>NUCLEOTIDE SEQUENCE [LARGE SCALE GENOMIC DNA]</scope>
    <source>
        <strain evidence="1 2">TMB1-8</strain>
    </source>
</reference>
<dbReference type="AlphaFoldDB" id="A0A2S3ZE29"/>
<protein>
    <submittedName>
        <fullName evidence="1">Uncharacterized protein</fullName>
    </submittedName>
</protein>
<comment type="caution">
    <text evidence="1">The sequence shown here is derived from an EMBL/GenBank/DDBJ whole genome shotgun (WGS) entry which is preliminary data.</text>
</comment>
<sequence length="67" mass="7600">MATMSIETIQTRVTKSDDDTWSRTRQLAKRSEDLHNHAQAGYTLAHTATIESAEYVTFVDTLTRVND</sequence>
<organism evidence="1 2">
    <name type="scientific">Cryobacterium zongtaii</name>
    <dbReference type="NCBI Taxonomy" id="1259217"/>
    <lineage>
        <taxon>Bacteria</taxon>
        <taxon>Bacillati</taxon>
        <taxon>Actinomycetota</taxon>
        <taxon>Actinomycetes</taxon>
        <taxon>Micrococcales</taxon>
        <taxon>Microbacteriaceae</taxon>
        <taxon>Cryobacterium</taxon>
    </lineage>
</organism>
<evidence type="ECO:0000313" key="2">
    <source>
        <dbReference type="Proteomes" id="UP000237104"/>
    </source>
</evidence>
<dbReference type="RefSeq" id="WP_103431162.1">
    <property type="nucleotide sequence ID" value="NZ_PPXF01000045.1"/>
</dbReference>